<protein>
    <submittedName>
        <fullName evidence="2">Uncharacterized protein</fullName>
    </submittedName>
</protein>
<dbReference type="Proteomes" id="UP001434883">
    <property type="component" value="Unassembled WGS sequence"/>
</dbReference>
<keyword evidence="3" id="KW-1185">Reference proteome</keyword>
<proteinExistence type="predicted"/>
<feature type="region of interest" description="Disordered" evidence="1">
    <location>
        <begin position="77"/>
        <end position="107"/>
    </location>
</feature>
<organism evidence="2 3">
    <name type="scientific">Xenoophorus captivus</name>
    <dbReference type="NCBI Taxonomy" id="1517983"/>
    <lineage>
        <taxon>Eukaryota</taxon>
        <taxon>Metazoa</taxon>
        <taxon>Chordata</taxon>
        <taxon>Craniata</taxon>
        <taxon>Vertebrata</taxon>
        <taxon>Euteleostomi</taxon>
        <taxon>Actinopterygii</taxon>
        <taxon>Neopterygii</taxon>
        <taxon>Teleostei</taxon>
        <taxon>Neoteleostei</taxon>
        <taxon>Acanthomorphata</taxon>
        <taxon>Ovalentaria</taxon>
        <taxon>Atherinomorphae</taxon>
        <taxon>Cyprinodontiformes</taxon>
        <taxon>Goodeidae</taxon>
        <taxon>Xenoophorus</taxon>
    </lineage>
</organism>
<gene>
    <name evidence="2" type="ORF">XENOCAPTIV_026937</name>
</gene>
<name>A0ABV0RPC0_9TELE</name>
<evidence type="ECO:0000313" key="2">
    <source>
        <dbReference type="EMBL" id="MEQ2209227.1"/>
    </source>
</evidence>
<accession>A0ABV0RPC0</accession>
<reference evidence="2 3" key="1">
    <citation type="submission" date="2021-06" db="EMBL/GenBank/DDBJ databases">
        <authorList>
            <person name="Palmer J.M."/>
        </authorList>
    </citation>
    <scope>NUCLEOTIDE SEQUENCE [LARGE SCALE GENOMIC DNA]</scope>
    <source>
        <strain evidence="2 3">XC_2019</strain>
        <tissue evidence="2">Muscle</tissue>
    </source>
</reference>
<dbReference type="EMBL" id="JAHRIN010051097">
    <property type="protein sequence ID" value="MEQ2209227.1"/>
    <property type="molecule type" value="Genomic_DNA"/>
</dbReference>
<evidence type="ECO:0000256" key="1">
    <source>
        <dbReference type="SAM" id="MobiDB-lite"/>
    </source>
</evidence>
<comment type="caution">
    <text evidence="2">The sequence shown here is derived from an EMBL/GenBank/DDBJ whole genome shotgun (WGS) entry which is preliminary data.</text>
</comment>
<sequence>MKARLGLQLRCESERRFVMVVTEEDGVTNQQEIRTGHLLIGPFRPSPKGCGSLAASMSRFTGKRGASRHPRLLSVSMATSRRAKREKDESEAAISAVSDGPASKIVY</sequence>
<evidence type="ECO:0000313" key="3">
    <source>
        <dbReference type="Proteomes" id="UP001434883"/>
    </source>
</evidence>